<gene>
    <name evidence="2" type="ORF">PFICI_05233</name>
</gene>
<dbReference type="OrthoDB" id="4760834at2759"/>
<organism evidence="2 3">
    <name type="scientific">Pestalotiopsis fici (strain W106-1 / CGMCC3.15140)</name>
    <dbReference type="NCBI Taxonomy" id="1229662"/>
    <lineage>
        <taxon>Eukaryota</taxon>
        <taxon>Fungi</taxon>
        <taxon>Dikarya</taxon>
        <taxon>Ascomycota</taxon>
        <taxon>Pezizomycotina</taxon>
        <taxon>Sordariomycetes</taxon>
        <taxon>Xylariomycetidae</taxon>
        <taxon>Amphisphaeriales</taxon>
        <taxon>Sporocadaceae</taxon>
        <taxon>Pestalotiopsis</taxon>
    </lineage>
</organism>
<dbReference type="PROSITE" id="PS50814">
    <property type="entry name" value="WIF"/>
    <property type="match status" value="1"/>
</dbReference>
<dbReference type="KEGG" id="pfy:PFICI_05233"/>
<dbReference type="HOGENOM" id="CLU_752477_0_0_1"/>
<evidence type="ECO:0000259" key="1">
    <source>
        <dbReference type="PROSITE" id="PS50814"/>
    </source>
</evidence>
<sequence length="368" mass="39970">MAAPPHLTNPWISPPPFNNNGVGANAFAAGHFPQLNLGQANALEKVLASFSDADKGYPNAEQTNVALALNAAIMHRGSARVGAWAFCLGLINVLKTHTFEFPNDPQLTEDLDCQWTPLAGVGGQAARRTLGGLELPRMRYLYVIHLHKGRTAGTNVYTLTMYDREASSGRMSFHDPGTGDAAQAANRLAEVTVFWNISRSNFAGCPGFGMAPAGPDTFLYQQFVDVACMNRKSPTGVPRVVSTSRRTLFNVLAWCDILIRTAYQAGDISNHGNIPNDFEQACGFYGTGHLYVALFLLLIRNHQAGGVPFTNAHNFNNENAVWLAYGLRASQNDVLRQQIHNAARYFAVPIWPAANPGAPFTWLQALGG</sequence>
<evidence type="ECO:0000313" key="2">
    <source>
        <dbReference type="EMBL" id="ETS83357.1"/>
    </source>
</evidence>
<dbReference type="EMBL" id="KI912111">
    <property type="protein sequence ID" value="ETS83357.1"/>
    <property type="molecule type" value="Genomic_DNA"/>
</dbReference>
<evidence type="ECO:0000313" key="3">
    <source>
        <dbReference type="Proteomes" id="UP000030651"/>
    </source>
</evidence>
<protein>
    <recommendedName>
        <fullName evidence="1">WIF domain-containing protein</fullName>
    </recommendedName>
</protein>
<reference evidence="3" key="1">
    <citation type="journal article" date="2015" name="BMC Genomics">
        <title>Genomic and transcriptomic analysis of the endophytic fungus Pestalotiopsis fici reveals its lifestyle and high potential for synthesis of natural products.</title>
        <authorList>
            <person name="Wang X."/>
            <person name="Zhang X."/>
            <person name="Liu L."/>
            <person name="Xiang M."/>
            <person name="Wang W."/>
            <person name="Sun X."/>
            <person name="Che Y."/>
            <person name="Guo L."/>
            <person name="Liu G."/>
            <person name="Guo L."/>
            <person name="Wang C."/>
            <person name="Yin W.B."/>
            <person name="Stadler M."/>
            <person name="Zhang X."/>
            <person name="Liu X."/>
        </authorList>
    </citation>
    <scope>NUCLEOTIDE SEQUENCE [LARGE SCALE GENOMIC DNA]</scope>
    <source>
        <strain evidence="3">W106-1 / CGMCC3.15140</strain>
    </source>
</reference>
<name>W3XD69_PESFW</name>
<dbReference type="RefSeq" id="XP_007832005.1">
    <property type="nucleotide sequence ID" value="XM_007833814.1"/>
</dbReference>
<feature type="domain" description="WIF" evidence="1">
    <location>
        <begin position="314"/>
        <end position="368"/>
    </location>
</feature>
<dbReference type="GeneID" id="19270246"/>
<proteinExistence type="predicted"/>
<dbReference type="InterPro" id="IPR003306">
    <property type="entry name" value="WIF"/>
</dbReference>
<dbReference type="AlphaFoldDB" id="W3XD69"/>
<accession>W3XD69</accession>
<dbReference type="Proteomes" id="UP000030651">
    <property type="component" value="Unassembled WGS sequence"/>
</dbReference>
<keyword evidence="3" id="KW-1185">Reference proteome</keyword>
<dbReference type="InParanoid" id="W3XD69"/>